<dbReference type="InterPro" id="IPR041667">
    <property type="entry name" value="Cupin_8"/>
</dbReference>
<gene>
    <name evidence="5" type="ORF">Zmor_012982</name>
</gene>
<comment type="caution">
    <text evidence="5">The sequence shown here is derived from an EMBL/GenBank/DDBJ whole genome shotgun (WGS) entry which is preliminary data.</text>
</comment>
<dbReference type="Gene3D" id="2.60.120.650">
    <property type="entry name" value="Cupin"/>
    <property type="match status" value="1"/>
</dbReference>
<comment type="catalytic activity">
    <reaction evidence="2">
        <text>L-lysyl-[protein] + 2-oxoglutarate + O2 = 4-hydroxy-L-lysyl-[protein] + succinate + CO2</text>
        <dbReference type="Rhea" id="RHEA:57156"/>
        <dbReference type="Rhea" id="RHEA-COMP:9752"/>
        <dbReference type="Rhea" id="RHEA-COMP:15084"/>
        <dbReference type="ChEBI" id="CHEBI:15379"/>
        <dbReference type="ChEBI" id="CHEBI:16526"/>
        <dbReference type="ChEBI" id="CHEBI:16810"/>
        <dbReference type="ChEBI" id="CHEBI:29969"/>
        <dbReference type="ChEBI" id="CHEBI:30031"/>
        <dbReference type="ChEBI" id="CHEBI:141495"/>
    </reaction>
</comment>
<dbReference type="GO" id="GO:0005737">
    <property type="term" value="C:cytoplasm"/>
    <property type="evidence" value="ECO:0007669"/>
    <property type="project" value="TreeGrafter"/>
</dbReference>
<dbReference type="PANTHER" id="PTHR12480">
    <property type="entry name" value="ARGININE DEMETHYLASE AND LYSYL-HYDROXYLASE JMJD"/>
    <property type="match status" value="1"/>
</dbReference>
<dbReference type="InterPro" id="IPR050910">
    <property type="entry name" value="JMJD6_ArgDemeth/LysHydrox"/>
</dbReference>
<organism evidence="5 6">
    <name type="scientific">Zophobas morio</name>
    <dbReference type="NCBI Taxonomy" id="2755281"/>
    <lineage>
        <taxon>Eukaryota</taxon>
        <taxon>Metazoa</taxon>
        <taxon>Ecdysozoa</taxon>
        <taxon>Arthropoda</taxon>
        <taxon>Hexapoda</taxon>
        <taxon>Insecta</taxon>
        <taxon>Pterygota</taxon>
        <taxon>Neoptera</taxon>
        <taxon>Endopterygota</taxon>
        <taxon>Coleoptera</taxon>
        <taxon>Polyphaga</taxon>
        <taxon>Cucujiformia</taxon>
        <taxon>Tenebrionidae</taxon>
        <taxon>Zophobas</taxon>
    </lineage>
</organism>
<comment type="similarity">
    <text evidence="1">Belongs to the JMJD6 family.</text>
</comment>
<dbReference type="SMART" id="SM00558">
    <property type="entry name" value="JmjC"/>
    <property type="match status" value="1"/>
</dbReference>
<evidence type="ECO:0000313" key="6">
    <source>
        <dbReference type="Proteomes" id="UP001168821"/>
    </source>
</evidence>
<dbReference type="PANTHER" id="PTHR12480:SF6">
    <property type="entry name" value="2-OXOGLUTARATE AND IRON-DEPENDENT OXYGENASE JMJD4"/>
    <property type="match status" value="1"/>
</dbReference>
<protein>
    <recommendedName>
        <fullName evidence="3">Jumonji domain-containing protein 4</fullName>
    </recommendedName>
</protein>
<dbReference type="PROSITE" id="PS51184">
    <property type="entry name" value="JMJC"/>
    <property type="match status" value="1"/>
</dbReference>
<feature type="domain" description="JmjC" evidence="4">
    <location>
        <begin position="122"/>
        <end position="270"/>
    </location>
</feature>
<dbReference type="Pfam" id="PF13621">
    <property type="entry name" value="Cupin_8"/>
    <property type="match status" value="1"/>
</dbReference>
<dbReference type="GO" id="GO:0016706">
    <property type="term" value="F:2-oxoglutarate-dependent dioxygenase activity"/>
    <property type="evidence" value="ECO:0007669"/>
    <property type="project" value="TreeGrafter"/>
</dbReference>
<dbReference type="SUPFAM" id="SSF51197">
    <property type="entry name" value="Clavaminate synthase-like"/>
    <property type="match status" value="1"/>
</dbReference>
<proteinExistence type="inferred from homology"/>
<evidence type="ECO:0000256" key="1">
    <source>
        <dbReference type="ARBA" id="ARBA00038068"/>
    </source>
</evidence>
<accession>A0AA38IC80</accession>
<name>A0AA38IC80_9CUCU</name>
<dbReference type="Proteomes" id="UP001168821">
    <property type="component" value="Unassembled WGS sequence"/>
</dbReference>
<evidence type="ECO:0000256" key="3">
    <source>
        <dbReference type="ARBA" id="ARBA00082904"/>
    </source>
</evidence>
<dbReference type="GO" id="GO:0043565">
    <property type="term" value="F:sequence-specific DNA binding"/>
    <property type="evidence" value="ECO:0007669"/>
    <property type="project" value="TreeGrafter"/>
</dbReference>
<dbReference type="GO" id="GO:0005634">
    <property type="term" value="C:nucleus"/>
    <property type="evidence" value="ECO:0007669"/>
    <property type="project" value="TreeGrafter"/>
</dbReference>
<dbReference type="InterPro" id="IPR003347">
    <property type="entry name" value="JmjC_dom"/>
</dbReference>
<dbReference type="EMBL" id="JALNTZ010000004">
    <property type="protein sequence ID" value="KAJ3653745.1"/>
    <property type="molecule type" value="Genomic_DNA"/>
</dbReference>
<dbReference type="GO" id="GO:0045905">
    <property type="term" value="P:positive regulation of translational termination"/>
    <property type="evidence" value="ECO:0007669"/>
    <property type="project" value="TreeGrafter"/>
</dbReference>
<sequence>MEFEVESCDLSTKDYKFSSVPVLSKELSYDDFFRTYMQPNLPCVIENVTTDWQAHFKWLNNNNKPDLDYLRSQYGSCDVTVYNCNEKYFNSQKTEACKLSHFFDLWGQDSSKFKYLKDWHLKNAFKNDDFYQVPVYFASDWLNEFLTENNEDDYRFVYMGQAGTWTPFHADVFNSFSWSANVCGKKRWILFPPGEETFFKDSLNNLAYDISDVYKTREHFELVQNPGEAIFVPSGWYHQVWNLEDTISVNHNWVNGCNIMKMWRAIEENLASVKKEIEDCEDMDGFNSHCQIMLKASFGIDFFKFYEFLEFIALRRLLQVENNRTEILFHGHSLGVKHATFDLIALKSVLEEFIQHCDVPKIFNSDISKPEKLLQNIIDSVKVY</sequence>
<evidence type="ECO:0000259" key="4">
    <source>
        <dbReference type="PROSITE" id="PS51184"/>
    </source>
</evidence>
<evidence type="ECO:0000313" key="5">
    <source>
        <dbReference type="EMBL" id="KAJ3653745.1"/>
    </source>
</evidence>
<evidence type="ECO:0000256" key="2">
    <source>
        <dbReference type="ARBA" id="ARBA00047762"/>
    </source>
</evidence>
<keyword evidence="6" id="KW-1185">Reference proteome</keyword>
<dbReference type="AlphaFoldDB" id="A0AA38IC80"/>
<reference evidence="5" key="1">
    <citation type="journal article" date="2023" name="G3 (Bethesda)">
        <title>Whole genome assemblies of Zophobas morio and Tenebrio molitor.</title>
        <authorList>
            <person name="Kaur S."/>
            <person name="Stinson S.A."/>
            <person name="diCenzo G.C."/>
        </authorList>
    </citation>
    <scope>NUCLEOTIDE SEQUENCE</scope>
    <source>
        <strain evidence="5">QUZm001</strain>
    </source>
</reference>